<dbReference type="GO" id="GO:0005576">
    <property type="term" value="C:extracellular region"/>
    <property type="evidence" value="ECO:0007669"/>
    <property type="project" value="UniProtKB-SubCell"/>
</dbReference>
<comment type="subcellular location">
    <subcellularLocation>
        <location evidence="1">Host cell</location>
    </subcellularLocation>
    <subcellularLocation>
        <location evidence="2">Secreted</location>
    </subcellularLocation>
</comment>
<feature type="domain" description="Crinkler effector protein N-terminal" evidence="4">
    <location>
        <begin position="1"/>
        <end position="95"/>
    </location>
</feature>
<evidence type="ECO:0000256" key="2">
    <source>
        <dbReference type="ARBA" id="ARBA00004613"/>
    </source>
</evidence>
<keyword evidence="3" id="KW-0964">Secreted</keyword>
<protein>
    <recommendedName>
        <fullName evidence="4">Crinkler effector protein N-terminal domain-containing protein</fullName>
    </recommendedName>
</protein>
<dbReference type="InterPro" id="IPR045379">
    <property type="entry name" value="Crinkler_N"/>
</dbReference>
<dbReference type="Proteomes" id="UP000434957">
    <property type="component" value="Unassembled WGS sequence"/>
</dbReference>
<dbReference type="Pfam" id="PF20147">
    <property type="entry name" value="Crinkler"/>
    <property type="match status" value="1"/>
</dbReference>
<reference evidence="5 6" key="1">
    <citation type="submission" date="2018-08" db="EMBL/GenBank/DDBJ databases">
        <title>Genomic investigation of the strawberry pathogen Phytophthora fragariae indicates pathogenicity is determined by transcriptional variation in three key races.</title>
        <authorList>
            <person name="Adams T.M."/>
            <person name="Armitage A.D."/>
            <person name="Sobczyk M.K."/>
            <person name="Bates H.J."/>
            <person name="Dunwell J.M."/>
            <person name="Nellist C.F."/>
            <person name="Harrison R.J."/>
        </authorList>
    </citation>
    <scope>NUCLEOTIDE SEQUENCE [LARGE SCALE GENOMIC DNA]</scope>
    <source>
        <strain evidence="5 6">SCRP333</strain>
    </source>
</reference>
<dbReference type="AlphaFoldDB" id="A0A6A4D9M2"/>
<dbReference type="EMBL" id="QXFT01002323">
    <property type="protein sequence ID" value="KAE9300104.1"/>
    <property type="molecule type" value="Genomic_DNA"/>
</dbReference>
<organism evidence="5 6">
    <name type="scientific">Phytophthora rubi</name>
    <dbReference type="NCBI Taxonomy" id="129364"/>
    <lineage>
        <taxon>Eukaryota</taxon>
        <taxon>Sar</taxon>
        <taxon>Stramenopiles</taxon>
        <taxon>Oomycota</taxon>
        <taxon>Peronosporomycetes</taxon>
        <taxon>Peronosporales</taxon>
        <taxon>Peronosporaceae</taxon>
        <taxon>Phytophthora</taxon>
    </lineage>
</organism>
<comment type="caution">
    <text evidence="5">The sequence shown here is derived from an EMBL/GenBank/DDBJ whole genome shotgun (WGS) entry which is preliminary data.</text>
</comment>
<sequence>MKLFCTIIGADVAPFPLDMRAADDIVGDLKDAIRAKGEVECPAYKLGLFLARKDDAWMTATDTPDDSWLQTELVATKRLTKAISMDLVDDVVHVLAKLPEVAEALEALVQVRKIRMMAQMRQQVEEEARHIANIPSNRKRYWDELNKTLKPKRIRIERDVVDALPNRPTMK</sequence>
<evidence type="ECO:0000313" key="5">
    <source>
        <dbReference type="EMBL" id="KAE9300104.1"/>
    </source>
</evidence>
<dbReference type="GO" id="GO:0043657">
    <property type="term" value="C:host cell"/>
    <property type="evidence" value="ECO:0007669"/>
    <property type="project" value="UniProtKB-SubCell"/>
</dbReference>
<name>A0A6A4D9M2_9STRA</name>
<accession>A0A6A4D9M2</accession>
<evidence type="ECO:0000256" key="1">
    <source>
        <dbReference type="ARBA" id="ARBA00004340"/>
    </source>
</evidence>
<keyword evidence="6" id="KW-1185">Reference proteome</keyword>
<evidence type="ECO:0000256" key="3">
    <source>
        <dbReference type="ARBA" id="ARBA00022525"/>
    </source>
</evidence>
<gene>
    <name evidence="5" type="ORF">PR003_g22828</name>
</gene>
<evidence type="ECO:0000313" key="6">
    <source>
        <dbReference type="Proteomes" id="UP000434957"/>
    </source>
</evidence>
<evidence type="ECO:0000259" key="4">
    <source>
        <dbReference type="Pfam" id="PF20147"/>
    </source>
</evidence>
<proteinExistence type="predicted"/>